<dbReference type="Proteomes" id="UP000006443">
    <property type="component" value="Unassembled WGS sequence"/>
</dbReference>
<keyword evidence="3" id="KW-1185">Reference proteome</keyword>
<dbReference type="STRING" id="555088.DealDRAFT_0211"/>
<evidence type="ECO:0000313" key="2">
    <source>
        <dbReference type="EMBL" id="EEG78937.1"/>
    </source>
</evidence>
<keyword evidence="1" id="KW-0812">Transmembrane</keyword>
<dbReference type="EMBL" id="ACJM01000001">
    <property type="protein sequence ID" value="EEG78937.1"/>
    <property type="molecule type" value="Genomic_DNA"/>
</dbReference>
<reference evidence="2 3" key="1">
    <citation type="submission" date="2009-02" db="EMBL/GenBank/DDBJ databases">
        <title>Sequencing of the draft genome and assembly of Dethiobacter alkaliphilus AHT 1.</title>
        <authorList>
            <consortium name="US DOE Joint Genome Institute (JGI-PGF)"/>
            <person name="Lucas S."/>
            <person name="Copeland A."/>
            <person name="Lapidus A."/>
            <person name="Glavina del Rio T."/>
            <person name="Dalin E."/>
            <person name="Tice H."/>
            <person name="Bruce D."/>
            <person name="Goodwin L."/>
            <person name="Pitluck S."/>
            <person name="Larimer F."/>
            <person name="Land M.L."/>
            <person name="Hauser L."/>
            <person name="Muyzer G."/>
        </authorList>
    </citation>
    <scope>NUCLEOTIDE SEQUENCE [LARGE SCALE GENOMIC DNA]</scope>
    <source>
        <strain evidence="2 3">AHT 1</strain>
    </source>
</reference>
<protein>
    <submittedName>
        <fullName evidence="2">Uncharacterized protein</fullName>
    </submittedName>
</protein>
<feature type="transmembrane region" description="Helical" evidence="1">
    <location>
        <begin position="7"/>
        <end position="25"/>
    </location>
</feature>
<dbReference type="AlphaFoldDB" id="C0GCK2"/>
<evidence type="ECO:0000313" key="3">
    <source>
        <dbReference type="Proteomes" id="UP000006443"/>
    </source>
</evidence>
<keyword evidence="1" id="KW-0472">Membrane</keyword>
<comment type="caution">
    <text evidence="2">The sequence shown here is derived from an EMBL/GenBank/DDBJ whole genome shotgun (WGS) entry which is preliminary data.</text>
</comment>
<evidence type="ECO:0000256" key="1">
    <source>
        <dbReference type="SAM" id="Phobius"/>
    </source>
</evidence>
<organism evidence="2 3">
    <name type="scientific">Dethiobacter alkaliphilus AHT 1</name>
    <dbReference type="NCBI Taxonomy" id="555088"/>
    <lineage>
        <taxon>Bacteria</taxon>
        <taxon>Bacillati</taxon>
        <taxon>Bacillota</taxon>
        <taxon>Dethiobacteria</taxon>
        <taxon>Dethiobacterales</taxon>
        <taxon>Dethiobacteraceae</taxon>
        <taxon>Dethiobacter</taxon>
    </lineage>
</organism>
<feature type="transmembrane region" description="Helical" evidence="1">
    <location>
        <begin position="31"/>
        <end position="51"/>
    </location>
</feature>
<dbReference type="RefSeq" id="WP_008514014.1">
    <property type="nucleotide sequence ID" value="NZ_ACJM01000001.1"/>
</dbReference>
<proteinExistence type="predicted"/>
<accession>C0GCK2</accession>
<name>C0GCK2_DETAL</name>
<sequence>MDGLMEFLPLIVIVLAAFLVVRFVVKMAVRLAFLAIILVVAALYFTGNLPLPL</sequence>
<keyword evidence="1" id="KW-1133">Transmembrane helix</keyword>
<gene>
    <name evidence="2" type="ORF">DealDRAFT_0211</name>
</gene>